<dbReference type="PANTHER" id="PTHR37445">
    <property type="entry name" value="PROTEIN CBG24663"/>
    <property type="match status" value="1"/>
</dbReference>
<evidence type="ECO:0000313" key="4">
    <source>
        <dbReference type="Proteomes" id="UP001153737"/>
    </source>
</evidence>
<keyword evidence="1" id="KW-0175">Coiled coil</keyword>
<reference evidence="3" key="1">
    <citation type="submission" date="2022-01" db="EMBL/GenBank/DDBJ databases">
        <authorList>
            <person name="King R."/>
        </authorList>
    </citation>
    <scope>NUCLEOTIDE SEQUENCE</scope>
</reference>
<dbReference type="AlphaFoldDB" id="A0A9P0DL78"/>
<feature type="region of interest" description="Disordered" evidence="2">
    <location>
        <begin position="213"/>
        <end position="237"/>
    </location>
</feature>
<accession>A0A9P0DL78</accession>
<dbReference type="OrthoDB" id="7417618at2759"/>
<sequence length="237" mass="26975">MGDDGKGISLDDVYRLLSIKLDGVDNNVEELGSKLDKEVLVLKNKIREVEETNRDLQKRLDTAERKLKYKNLIFFGINEQQFETDEHILQSIKTIIIDNLGIQNFYVSSEIANAYRLGRKTVKSRPLLVEFVSNFTKKVVVSKRSQLKGRKIFIAEDLTEKERIERKILVEAVKRARSNRINAFLRGNKLVVNGEVFSYDDVLENKHSSYYSPPAPSQAASVPSNPSIQSLPCFPGD</sequence>
<proteinExistence type="predicted"/>
<feature type="compositionally biased region" description="Low complexity" evidence="2">
    <location>
        <begin position="213"/>
        <end position="227"/>
    </location>
</feature>
<keyword evidence="4" id="KW-1185">Reference proteome</keyword>
<evidence type="ECO:0000256" key="1">
    <source>
        <dbReference type="SAM" id="Coils"/>
    </source>
</evidence>
<dbReference type="EMBL" id="OU896721">
    <property type="protein sequence ID" value="CAH1153920.1"/>
    <property type="molecule type" value="Genomic_DNA"/>
</dbReference>
<evidence type="ECO:0000313" key="3">
    <source>
        <dbReference type="EMBL" id="CAH1153920.1"/>
    </source>
</evidence>
<reference evidence="3" key="2">
    <citation type="submission" date="2022-10" db="EMBL/GenBank/DDBJ databases">
        <authorList>
            <consortium name="ENA_rothamsted_submissions"/>
            <consortium name="culmorum"/>
            <person name="King R."/>
        </authorList>
    </citation>
    <scope>NUCLEOTIDE SEQUENCE</scope>
</reference>
<organism evidence="3 4">
    <name type="scientific">Phaedon cochleariae</name>
    <name type="common">Mustard beetle</name>
    <dbReference type="NCBI Taxonomy" id="80249"/>
    <lineage>
        <taxon>Eukaryota</taxon>
        <taxon>Metazoa</taxon>
        <taxon>Ecdysozoa</taxon>
        <taxon>Arthropoda</taxon>
        <taxon>Hexapoda</taxon>
        <taxon>Insecta</taxon>
        <taxon>Pterygota</taxon>
        <taxon>Neoptera</taxon>
        <taxon>Endopterygota</taxon>
        <taxon>Coleoptera</taxon>
        <taxon>Polyphaga</taxon>
        <taxon>Cucujiformia</taxon>
        <taxon>Chrysomeloidea</taxon>
        <taxon>Chrysomelidae</taxon>
        <taxon>Chrysomelinae</taxon>
        <taxon>Chrysomelini</taxon>
        <taxon>Phaedon</taxon>
    </lineage>
</organism>
<feature type="coiled-coil region" evidence="1">
    <location>
        <begin position="39"/>
        <end position="66"/>
    </location>
</feature>
<evidence type="ECO:0008006" key="5">
    <source>
        <dbReference type="Google" id="ProtNLM"/>
    </source>
</evidence>
<protein>
    <recommendedName>
        <fullName evidence="5">Endonuclease-reverse transcriptase</fullName>
    </recommendedName>
</protein>
<gene>
    <name evidence="3" type="ORF">PHAECO_LOCUS4658</name>
</gene>
<dbReference type="Gene3D" id="3.30.70.1820">
    <property type="entry name" value="L1 transposable element, RRM domain"/>
    <property type="match status" value="1"/>
</dbReference>
<name>A0A9P0DL78_PHACE</name>
<dbReference type="Proteomes" id="UP001153737">
    <property type="component" value="Chromosome 15"/>
</dbReference>
<dbReference type="PANTHER" id="PTHR37445:SF3">
    <property type="entry name" value="ZINC FINGER PHD-TYPE DOMAIN-CONTAINING PROTEIN"/>
    <property type="match status" value="1"/>
</dbReference>
<evidence type="ECO:0000256" key="2">
    <source>
        <dbReference type="SAM" id="MobiDB-lite"/>
    </source>
</evidence>